<keyword evidence="3" id="KW-1185">Reference proteome</keyword>
<dbReference type="AlphaFoldDB" id="A0A4R1K9E1"/>
<gene>
    <name evidence="2" type="ORF">C8D98_1347</name>
</gene>
<evidence type="ECO:0000313" key="3">
    <source>
        <dbReference type="Proteomes" id="UP000294614"/>
    </source>
</evidence>
<dbReference type="OrthoDB" id="9805535at2"/>
<comment type="caution">
    <text evidence="2">The sequence shown here is derived from an EMBL/GenBank/DDBJ whole genome shotgun (WGS) entry which is preliminary data.</text>
</comment>
<dbReference type="SUPFAM" id="SSF52540">
    <property type="entry name" value="P-loop containing nucleoside triphosphate hydrolases"/>
    <property type="match status" value="1"/>
</dbReference>
<sequence>MKNPFVYNAIVTGDHFCGRSKYIQDIVGKINNSVNILLFSKRRYGKTSLLKEIFESHLPKNFMKIYIDLFSITDETDFAKQVSIGIANSDYKKDITTRLKDLGNILKNVRLSVSPDPSGGISLTPTLDSGGFDFLVWFENTFENLNSFLKKNNMKGCIIFDEFQQISSIKDHDLEALLRGKVQQHNQLSYVFTGSKQHILANMFINTSRPFYTLADIIELMPIDKHEFYDFVSAKFRINNKHISETDFELIYDLSFGETRFIQKLCHYLFENESEEINKELILCVLKDITLSNDNFFRNYFPNSFTAAQRKALLILSQRSENLFSREIISKYDISTATLQRALKTLEEKLAIYKDGDQYKIYDVEFYHWLKSIKV</sequence>
<protein>
    <recommendedName>
        <fullName evidence="1">ATPase domain-containing protein</fullName>
    </recommendedName>
</protein>
<feature type="domain" description="ATPase" evidence="1">
    <location>
        <begin position="17"/>
        <end position="263"/>
    </location>
</feature>
<dbReference type="EMBL" id="SMGG01000004">
    <property type="protein sequence ID" value="TCK60473.1"/>
    <property type="molecule type" value="Genomic_DNA"/>
</dbReference>
<evidence type="ECO:0000313" key="2">
    <source>
        <dbReference type="EMBL" id="TCK60473.1"/>
    </source>
</evidence>
<reference evidence="2 3" key="1">
    <citation type="submission" date="2019-03" db="EMBL/GenBank/DDBJ databases">
        <title>Genomic Encyclopedia of Type Strains, Phase IV (KMG-IV): sequencing the most valuable type-strain genomes for metagenomic binning, comparative biology and taxonomic classification.</title>
        <authorList>
            <person name="Goeker M."/>
        </authorList>
    </citation>
    <scope>NUCLEOTIDE SEQUENCE [LARGE SCALE GENOMIC DNA]</scope>
    <source>
        <strain evidence="2 3">DSM 24984</strain>
    </source>
</reference>
<dbReference type="PANTHER" id="PTHR34301:SF8">
    <property type="entry name" value="ATPASE DOMAIN-CONTAINING PROTEIN"/>
    <property type="match status" value="1"/>
</dbReference>
<name>A0A4R1K9E1_9BACT</name>
<dbReference type="Gene3D" id="3.40.50.300">
    <property type="entry name" value="P-loop containing nucleotide triphosphate hydrolases"/>
    <property type="match status" value="1"/>
</dbReference>
<proteinExistence type="predicted"/>
<accession>A0A4R1K9E1</accession>
<dbReference type="GO" id="GO:0005524">
    <property type="term" value="F:ATP binding"/>
    <property type="evidence" value="ECO:0007669"/>
    <property type="project" value="InterPro"/>
</dbReference>
<dbReference type="Pfam" id="PF01637">
    <property type="entry name" value="ATPase_2"/>
    <property type="match status" value="1"/>
</dbReference>
<dbReference type="InterPro" id="IPR027417">
    <property type="entry name" value="P-loop_NTPase"/>
</dbReference>
<dbReference type="RefSeq" id="WP_132873198.1">
    <property type="nucleotide sequence ID" value="NZ_SMGG01000004.1"/>
</dbReference>
<dbReference type="Proteomes" id="UP000294614">
    <property type="component" value="Unassembled WGS sequence"/>
</dbReference>
<dbReference type="InterPro" id="IPR011579">
    <property type="entry name" value="ATPase_dom"/>
</dbReference>
<dbReference type="PANTHER" id="PTHR34301">
    <property type="entry name" value="DNA-BINDING PROTEIN-RELATED"/>
    <property type="match status" value="1"/>
</dbReference>
<evidence type="ECO:0000259" key="1">
    <source>
        <dbReference type="Pfam" id="PF01637"/>
    </source>
</evidence>
<organism evidence="2 3">
    <name type="scientific">Seleniivibrio woodruffii</name>
    <dbReference type="NCBI Taxonomy" id="1078050"/>
    <lineage>
        <taxon>Bacteria</taxon>
        <taxon>Pseudomonadati</taxon>
        <taxon>Deferribacterota</taxon>
        <taxon>Deferribacteres</taxon>
        <taxon>Deferribacterales</taxon>
        <taxon>Geovibrionaceae</taxon>
        <taxon>Seleniivibrio</taxon>
    </lineage>
</organism>